<protein>
    <submittedName>
        <fullName evidence="2">Uncharacterized protein</fullName>
    </submittedName>
</protein>
<feature type="signal peptide" evidence="1">
    <location>
        <begin position="1"/>
        <end position="26"/>
    </location>
</feature>
<dbReference type="RefSeq" id="WP_382253649.1">
    <property type="nucleotide sequence ID" value="NZ_JBHTBX010000002.1"/>
</dbReference>
<dbReference type="EMBL" id="JBHTBX010000002">
    <property type="protein sequence ID" value="MFC7433411.1"/>
    <property type="molecule type" value="Genomic_DNA"/>
</dbReference>
<dbReference type="Proteomes" id="UP001596495">
    <property type="component" value="Unassembled WGS sequence"/>
</dbReference>
<reference evidence="3" key="1">
    <citation type="journal article" date="2019" name="Int. J. Syst. Evol. Microbiol.">
        <title>The Global Catalogue of Microorganisms (GCM) 10K type strain sequencing project: providing services to taxonomists for standard genome sequencing and annotation.</title>
        <authorList>
            <consortium name="The Broad Institute Genomics Platform"/>
            <consortium name="The Broad Institute Genome Sequencing Center for Infectious Disease"/>
            <person name="Wu L."/>
            <person name="Ma J."/>
        </authorList>
    </citation>
    <scope>NUCLEOTIDE SEQUENCE [LARGE SCALE GENOMIC DNA]</scope>
    <source>
        <strain evidence="3">CCUG 54518</strain>
    </source>
</reference>
<evidence type="ECO:0000313" key="2">
    <source>
        <dbReference type="EMBL" id="MFC7433411.1"/>
    </source>
</evidence>
<organism evidence="2 3">
    <name type="scientific">Hydrogenophaga bisanensis</name>
    <dbReference type="NCBI Taxonomy" id="439611"/>
    <lineage>
        <taxon>Bacteria</taxon>
        <taxon>Pseudomonadati</taxon>
        <taxon>Pseudomonadota</taxon>
        <taxon>Betaproteobacteria</taxon>
        <taxon>Burkholderiales</taxon>
        <taxon>Comamonadaceae</taxon>
        <taxon>Hydrogenophaga</taxon>
    </lineage>
</organism>
<evidence type="ECO:0000313" key="3">
    <source>
        <dbReference type="Proteomes" id="UP001596495"/>
    </source>
</evidence>
<keyword evidence="3" id="KW-1185">Reference proteome</keyword>
<sequence length="149" mass="15970">MKKLMVSSLAALSIGVGALAPLAANAQSLGTCLVDSLSGKERKELAKWIYFAMAAHPDITAYAKVTESDRLNTDKYIGSLITRLLVENCPAELNAAQKADPLAMKKAFELVGQVAMQELMTNGNVVSAISGYVRHADQKKISSVMADRQ</sequence>
<comment type="caution">
    <text evidence="2">The sequence shown here is derived from an EMBL/GenBank/DDBJ whole genome shotgun (WGS) entry which is preliminary data.</text>
</comment>
<proteinExistence type="predicted"/>
<feature type="chain" id="PRO_5046518432" evidence="1">
    <location>
        <begin position="27"/>
        <end position="149"/>
    </location>
</feature>
<accession>A0ABW2R4P5</accession>
<keyword evidence="1" id="KW-0732">Signal</keyword>
<name>A0ABW2R4P5_9BURK</name>
<gene>
    <name evidence="2" type="ORF">ACFQNJ_02680</name>
</gene>
<evidence type="ECO:0000256" key="1">
    <source>
        <dbReference type="SAM" id="SignalP"/>
    </source>
</evidence>